<proteinExistence type="inferred from homology"/>
<evidence type="ECO:0000256" key="6">
    <source>
        <dbReference type="ARBA" id="ARBA00023136"/>
    </source>
</evidence>
<comment type="similarity">
    <text evidence="2">Belongs to the UPF0126 family.</text>
</comment>
<keyword evidence="10" id="KW-1185">Reference proteome</keyword>
<dbReference type="PANTHER" id="PTHR30506:SF3">
    <property type="entry name" value="UPF0126 INNER MEMBRANE PROTEIN YADS-RELATED"/>
    <property type="match status" value="1"/>
</dbReference>
<dbReference type="eggNOG" id="COG2860">
    <property type="taxonomic scope" value="Bacteria"/>
</dbReference>
<feature type="transmembrane region" description="Helical" evidence="7">
    <location>
        <begin position="31"/>
        <end position="53"/>
    </location>
</feature>
<evidence type="ECO:0000256" key="4">
    <source>
        <dbReference type="ARBA" id="ARBA00022692"/>
    </source>
</evidence>
<feature type="domain" description="Glycine transporter" evidence="8">
    <location>
        <begin position="92"/>
        <end position="164"/>
    </location>
</feature>
<comment type="caution">
    <text evidence="9">The sequence shown here is derived from an EMBL/GenBank/DDBJ whole genome shotgun (WGS) entry which is preliminary data.</text>
</comment>
<evidence type="ECO:0000313" key="10">
    <source>
        <dbReference type="Proteomes" id="UP000019102"/>
    </source>
</evidence>
<evidence type="ECO:0000256" key="5">
    <source>
        <dbReference type="ARBA" id="ARBA00022989"/>
    </source>
</evidence>
<dbReference type="EMBL" id="BAVS01000001">
    <property type="protein sequence ID" value="GAE91279.1"/>
    <property type="molecule type" value="Genomic_DNA"/>
</dbReference>
<protein>
    <recommendedName>
        <fullName evidence="8">Glycine transporter domain-containing protein</fullName>
    </recommendedName>
</protein>
<feature type="transmembrane region" description="Helical" evidence="7">
    <location>
        <begin position="175"/>
        <end position="193"/>
    </location>
</feature>
<dbReference type="InterPro" id="IPR005115">
    <property type="entry name" value="Gly_transporter"/>
</dbReference>
<feature type="transmembrane region" description="Helical" evidence="7">
    <location>
        <begin position="65"/>
        <end position="83"/>
    </location>
</feature>
<reference evidence="9 10" key="1">
    <citation type="journal article" date="2014" name="Genome Announc.">
        <title>Draft Genome Sequence of the Boron-Tolerant and Moderately Halotolerant Bacterium Gracilibacillus boraciitolerans JCM 21714T.</title>
        <authorList>
            <person name="Ahmed I."/>
            <person name="Oshima K."/>
            <person name="Suda W."/>
            <person name="Kitamura K."/>
            <person name="Iida T."/>
            <person name="Ohmori Y."/>
            <person name="Fujiwara T."/>
            <person name="Hattori M."/>
            <person name="Ohkuma M."/>
        </authorList>
    </citation>
    <scope>NUCLEOTIDE SEQUENCE [LARGE SCALE GENOMIC DNA]</scope>
    <source>
        <strain evidence="9 10">JCM 21714</strain>
    </source>
</reference>
<dbReference type="OrthoDB" id="9791874at2"/>
<sequence>MFLIEMFVYIGTIAFAISGSLVAIKKNLDVFGVLLLGLTTALAGGVIRDLMIGNIPPTNLADPKYFFVSLLASIATIIFYERINRFKHGIIFSDAIGLGVFTAVGANAALNLDYSQPFLIVAMGLVTGIGGGVLRDVFVREVPLVFRKEIYGIASIAGSIALISTYELISPPTVSLYICLIITLTIRILAVIWKWNVPIVHKKQANKRTIHS</sequence>
<keyword evidence="4 7" id="KW-0812">Transmembrane</keyword>
<evidence type="ECO:0000256" key="7">
    <source>
        <dbReference type="SAM" id="Phobius"/>
    </source>
</evidence>
<organism evidence="9 10">
    <name type="scientific">Gracilibacillus boraciitolerans JCM 21714</name>
    <dbReference type="NCBI Taxonomy" id="1298598"/>
    <lineage>
        <taxon>Bacteria</taxon>
        <taxon>Bacillati</taxon>
        <taxon>Bacillota</taxon>
        <taxon>Bacilli</taxon>
        <taxon>Bacillales</taxon>
        <taxon>Bacillaceae</taxon>
        <taxon>Gracilibacillus</taxon>
    </lineage>
</organism>
<evidence type="ECO:0000313" key="9">
    <source>
        <dbReference type="EMBL" id="GAE91279.1"/>
    </source>
</evidence>
<dbReference type="GO" id="GO:0005886">
    <property type="term" value="C:plasma membrane"/>
    <property type="evidence" value="ECO:0007669"/>
    <property type="project" value="UniProtKB-SubCell"/>
</dbReference>
<keyword evidence="5 7" id="KW-1133">Transmembrane helix</keyword>
<keyword evidence="3" id="KW-1003">Cell membrane</keyword>
<feature type="transmembrane region" description="Helical" evidence="7">
    <location>
        <begin position="90"/>
        <end position="112"/>
    </location>
</feature>
<feature type="transmembrane region" description="Helical" evidence="7">
    <location>
        <begin position="150"/>
        <end position="169"/>
    </location>
</feature>
<keyword evidence="6 7" id="KW-0472">Membrane</keyword>
<feature type="transmembrane region" description="Helical" evidence="7">
    <location>
        <begin position="6"/>
        <end position="24"/>
    </location>
</feature>
<dbReference type="Proteomes" id="UP000019102">
    <property type="component" value="Unassembled WGS sequence"/>
</dbReference>
<dbReference type="RefSeq" id="WP_035720969.1">
    <property type="nucleotide sequence ID" value="NZ_BAVS01000001.1"/>
</dbReference>
<dbReference type="Pfam" id="PF03458">
    <property type="entry name" value="Gly_transporter"/>
    <property type="match status" value="2"/>
</dbReference>
<comment type="subcellular location">
    <subcellularLocation>
        <location evidence="1">Cell membrane</location>
        <topology evidence="1">Multi-pass membrane protein</topology>
    </subcellularLocation>
</comment>
<feature type="domain" description="Glycine transporter" evidence="8">
    <location>
        <begin position="7"/>
        <end position="80"/>
    </location>
</feature>
<evidence type="ECO:0000259" key="8">
    <source>
        <dbReference type="Pfam" id="PF03458"/>
    </source>
</evidence>
<accession>W4VEU4</accession>
<dbReference type="AlphaFoldDB" id="W4VEU4"/>
<evidence type="ECO:0000256" key="2">
    <source>
        <dbReference type="ARBA" id="ARBA00008193"/>
    </source>
</evidence>
<evidence type="ECO:0000256" key="1">
    <source>
        <dbReference type="ARBA" id="ARBA00004651"/>
    </source>
</evidence>
<name>W4VEU4_9BACI</name>
<dbReference type="PANTHER" id="PTHR30506">
    <property type="entry name" value="INNER MEMBRANE PROTEIN"/>
    <property type="match status" value="1"/>
</dbReference>
<feature type="transmembrane region" description="Helical" evidence="7">
    <location>
        <begin position="118"/>
        <end position="138"/>
    </location>
</feature>
<gene>
    <name evidence="9" type="ORF">JCM21714_224</name>
</gene>
<evidence type="ECO:0000256" key="3">
    <source>
        <dbReference type="ARBA" id="ARBA00022475"/>
    </source>
</evidence>